<feature type="transmembrane region" description="Helical" evidence="2">
    <location>
        <begin position="230"/>
        <end position="252"/>
    </location>
</feature>
<reference evidence="4" key="2">
    <citation type="journal article" date="2022" name="Microbiol. Resour. Announc.">
        <title>Metagenome Sequencing to Explore Phylogenomics of Terrestrial Cyanobacteria.</title>
        <authorList>
            <person name="Ward R.D."/>
            <person name="Stajich J.E."/>
            <person name="Johansen J.R."/>
            <person name="Huntemann M."/>
            <person name="Clum A."/>
            <person name="Foster B."/>
            <person name="Foster B."/>
            <person name="Roux S."/>
            <person name="Palaniappan K."/>
            <person name="Varghese N."/>
            <person name="Mukherjee S."/>
            <person name="Reddy T.B.K."/>
            <person name="Daum C."/>
            <person name="Copeland A."/>
            <person name="Chen I.A."/>
            <person name="Ivanova N.N."/>
            <person name="Kyrpides N.C."/>
            <person name="Shapiro N."/>
            <person name="Eloe-Fadrosh E.A."/>
            <person name="Pietrasiak N."/>
        </authorList>
    </citation>
    <scope>NUCLEOTIDE SEQUENCE</scope>
    <source>
        <strain evidence="4">GSE-NOS-MK-12-04C</strain>
    </source>
</reference>
<feature type="region of interest" description="Disordered" evidence="1">
    <location>
        <begin position="203"/>
        <end position="222"/>
    </location>
</feature>
<evidence type="ECO:0000256" key="3">
    <source>
        <dbReference type="SAM" id="SignalP"/>
    </source>
</evidence>
<evidence type="ECO:0008006" key="6">
    <source>
        <dbReference type="Google" id="ProtNLM"/>
    </source>
</evidence>
<dbReference type="Proteomes" id="UP000729701">
    <property type="component" value="Unassembled WGS sequence"/>
</dbReference>
<sequence length="454" mass="50679">MAKRTIYKSLLALLIVPSFLIGCQPVQNRADESDTTKLITIQSNSGASQNTVSEVSQLRTISSEFKLALDELLIQLQQVVNQKIDKKDVNSSATLEKLQQLSLENNNFRKTILTSDVNSNILTNIDNTIQDILKVIEPLKSGLNFKAVKQIQETLGIDKNPEVSRNKGSFGKITQGEIQEYLTKKSEDLSNQIQQLGTVATDTKPIENIPNNNRNLGVENQNSQKSSSGLLALSLVSFVAGIIIGAIAMFIYKDRYANPKQEHRNNKQNLAPNKQVYGHLKESVSPQISMEQHTSPSPTKGIEITPLKFSEEVYTPDSHSQQRIANENFNSPESILVGAYNKNRNSLLKIAIEVSETEESINQRRVGSDRAAILEKVGKGKGNYWIVSEQGVDYLLPKGNIKINEYNYETVEALFDCHSYRPGYSSDFQLVRPARVSAIGQKMWELADYGVLEF</sequence>
<keyword evidence="3" id="KW-0732">Signal</keyword>
<keyword evidence="2" id="KW-1133">Transmembrane helix</keyword>
<dbReference type="AlphaFoldDB" id="A0A951USA7"/>
<proteinExistence type="predicted"/>
<dbReference type="PROSITE" id="PS51257">
    <property type="entry name" value="PROKAR_LIPOPROTEIN"/>
    <property type="match status" value="1"/>
</dbReference>
<evidence type="ECO:0000313" key="4">
    <source>
        <dbReference type="EMBL" id="MBW4668503.1"/>
    </source>
</evidence>
<keyword evidence="2" id="KW-0472">Membrane</keyword>
<reference evidence="4" key="1">
    <citation type="submission" date="2021-05" db="EMBL/GenBank/DDBJ databases">
        <authorList>
            <person name="Pietrasiak N."/>
            <person name="Ward R."/>
            <person name="Stajich J.E."/>
            <person name="Kurbessoian T."/>
        </authorList>
    </citation>
    <scope>NUCLEOTIDE SEQUENCE</scope>
    <source>
        <strain evidence="4">GSE-NOS-MK-12-04C</strain>
    </source>
</reference>
<feature type="signal peptide" evidence="3">
    <location>
        <begin position="1"/>
        <end position="23"/>
    </location>
</feature>
<dbReference type="EMBL" id="JAHHGZ010000013">
    <property type="protein sequence ID" value="MBW4668503.1"/>
    <property type="molecule type" value="Genomic_DNA"/>
</dbReference>
<evidence type="ECO:0000256" key="2">
    <source>
        <dbReference type="SAM" id="Phobius"/>
    </source>
</evidence>
<feature type="chain" id="PRO_5037131697" description="Lipoprotein" evidence="3">
    <location>
        <begin position="24"/>
        <end position="454"/>
    </location>
</feature>
<feature type="compositionally biased region" description="Polar residues" evidence="1">
    <location>
        <begin position="209"/>
        <end position="222"/>
    </location>
</feature>
<comment type="caution">
    <text evidence="4">The sequence shown here is derived from an EMBL/GenBank/DDBJ whole genome shotgun (WGS) entry which is preliminary data.</text>
</comment>
<accession>A0A951USA7</accession>
<organism evidence="4 5">
    <name type="scientific">Cyanomargarita calcarea GSE-NOS-MK-12-04C</name>
    <dbReference type="NCBI Taxonomy" id="2839659"/>
    <lineage>
        <taxon>Bacteria</taxon>
        <taxon>Bacillati</taxon>
        <taxon>Cyanobacteriota</taxon>
        <taxon>Cyanophyceae</taxon>
        <taxon>Nostocales</taxon>
        <taxon>Cyanomargaritaceae</taxon>
        <taxon>Cyanomargarita</taxon>
    </lineage>
</organism>
<evidence type="ECO:0000313" key="5">
    <source>
        <dbReference type="Proteomes" id="UP000729701"/>
    </source>
</evidence>
<keyword evidence="2" id="KW-0812">Transmembrane</keyword>
<name>A0A951USA7_9CYAN</name>
<protein>
    <recommendedName>
        <fullName evidence="6">Lipoprotein</fullName>
    </recommendedName>
</protein>
<gene>
    <name evidence="4" type="ORF">KME60_14015</name>
</gene>
<evidence type="ECO:0000256" key="1">
    <source>
        <dbReference type="SAM" id="MobiDB-lite"/>
    </source>
</evidence>